<dbReference type="Proteomes" id="UP000024635">
    <property type="component" value="Unassembled WGS sequence"/>
</dbReference>
<sequence length="369" mass="41425">MVKRIVKRACFLCAKRVDDKLLCLTITKSQPTVILLSSLVLFNATDLEEAKRCYEINAKRRFCDQHYIDAANFMMSEMACLGIRIASYTDHSRDELVLYVNEKDIPLHLFDSIQATARKIDVSCFSFKNSKSTQRNCAARAGILSRTINCGVLLIENLDISVRKVRDFLNGCFYRYSVLRSAVNGAGPQQETVTAVPNRETFMVDEKPAGLLCGTSSTPEYTGGSDHLEKDESADYAEEELGETNSDLLESIVPVKGDRLLSLFRYCPECGTQISRKRRRIVPSETGNSHSCRIIQFIDACDTCLATSEICSYCLFQKLEQFNVLRVDAQGTFCLTSNHGNLALSVTGNLPKQLARLTSSWKPAKWQDW</sequence>
<dbReference type="EMBL" id="JARK01001391">
    <property type="protein sequence ID" value="EYC10508.1"/>
    <property type="molecule type" value="Genomic_DNA"/>
</dbReference>
<organism evidence="1 2">
    <name type="scientific">Ancylostoma ceylanicum</name>
    <dbReference type="NCBI Taxonomy" id="53326"/>
    <lineage>
        <taxon>Eukaryota</taxon>
        <taxon>Metazoa</taxon>
        <taxon>Ecdysozoa</taxon>
        <taxon>Nematoda</taxon>
        <taxon>Chromadorea</taxon>
        <taxon>Rhabditida</taxon>
        <taxon>Rhabditina</taxon>
        <taxon>Rhabditomorpha</taxon>
        <taxon>Strongyloidea</taxon>
        <taxon>Ancylostomatidae</taxon>
        <taxon>Ancylostomatinae</taxon>
        <taxon>Ancylostoma</taxon>
    </lineage>
</organism>
<evidence type="ECO:0000313" key="2">
    <source>
        <dbReference type="Proteomes" id="UP000024635"/>
    </source>
</evidence>
<reference evidence="2" key="1">
    <citation type="journal article" date="2015" name="Nat. Genet.">
        <title>The genome and transcriptome of the zoonotic hookworm Ancylostoma ceylanicum identify infection-specific gene families.</title>
        <authorList>
            <person name="Schwarz E.M."/>
            <person name="Hu Y."/>
            <person name="Antoshechkin I."/>
            <person name="Miller M.M."/>
            <person name="Sternberg P.W."/>
            <person name="Aroian R.V."/>
        </authorList>
    </citation>
    <scope>NUCLEOTIDE SEQUENCE</scope>
    <source>
        <strain evidence="2">HY135</strain>
    </source>
</reference>
<accession>A0A016U7F3</accession>
<name>A0A016U7F3_9BILA</name>
<gene>
    <name evidence="1" type="primary">Acey_s0055.g2593</name>
    <name evidence="1" type="ORF">Y032_0055g2593</name>
</gene>
<dbReference type="AlphaFoldDB" id="A0A016U7F3"/>
<evidence type="ECO:0000313" key="1">
    <source>
        <dbReference type="EMBL" id="EYC10508.1"/>
    </source>
</evidence>
<proteinExistence type="predicted"/>
<comment type="caution">
    <text evidence="1">The sequence shown here is derived from an EMBL/GenBank/DDBJ whole genome shotgun (WGS) entry which is preliminary data.</text>
</comment>
<dbReference type="OrthoDB" id="10346769at2759"/>
<keyword evidence="2" id="KW-1185">Reference proteome</keyword>
<protein>
    <submittedName>
        <fullName evidence="1">Uncharacterized protein</fullName>
    </submittedName>
</protein>